<protein>
    <submittedName>
        <fullName evidence="4">DUF3823 domain-containing protein</fullName>
    </submittedName>
</protein>
<name>A0ABS3YK66_9BACT</name>
<sequence length="228" mass="25769">MKRLQYLFLLLAAILFGACEKDNFDGPTAGLSGRLIDADTKELLQQDIVRGSTIEIVEHGYDPVRPQYLIVKNDGTYENSMLFENMYTVRPVRGNFVTPEPIDIRISGKTVQDFNVTPYLRIQDLNISKQGNLVVATFRLQQNVIGNVQKIGIYVDKDPRVGEPMRLGQKEQTLNAAADPNTVYRLEYNPDEFKAQMPLGKSYYFRVGALMSLTEAKPNYAPTVKLDI</sequence>
<feature type="domain" description="DUF3823" evidence="2">
    <location>
        <begin position="30"/>
        <end position="117"/>
    </location>
</feature>
<dbReference type="Proteomes" id="UP000679126">
    <property type="component" value="Unassembled WGS sequence"/>
</dbReference>
<dbReference type="InterPro" id="IPR041186">
    <property type="entry name" value="DUF3823_C"/>
</dbReference>
<dbReference type="Gene3D" id="2.60.40.2060">
    <property type="match status" value="1"/>
</dbReference>
<accession>A0ABS3YK66</accession>
<evidence type="ECO:0000259" key="3">
    <source>
        <dbReference type="Pfam" id="PF18003"/>
    </source>
</evidence>
<reference evidence="5" key="1">
    <citation type="submission" date="2021-03" db="EMBL/GenBank/DDBJ databases">
        <title>Assistant Professor.</title>
        <authorList>
            <person name="Huq M.A."/>
        </authorList>
    </citation>
    <scope>NUCLEOTIDE SEQUENCE [LARGE SCALE GENOMIC DNA]</scope>
    <source>
        <strain evidence="5">MAH-28</strain>
    </source>
</reference>
<feature type="signal peptide" evidence="1">
    <location>
        <begin position="1"/>
        <end position="18"/>
    </location>
</feature>
<dbReference type="RefSeq" id="WP_209147642.1">
    <property type="nucleotide sequence ID" value="NZ_JAGHKP010000004.1"/>
</dbReference>
<feature type="chain" id="PRO_5045245473" evidence="1">
    <location>
        <begin position="19"/>
        <end position="228"/>
    </location>
</feature>
<keyword evidence="5" id="KW-1185">Reference proteome</keyword>
<dbReference type="Pfam" id="PF12866">
    <property type="entry name" value="DUF3823"/>
    <property type="match status" value="1"/>
</dbReference>
<feature type="domain" description="DUF3823" evidence="3">
    <location>
        <begin position="120"/>
        <end position="225"/>
    </location>
</feature>
<organism evidence="4 5">
    <name type="scientific">Chitinophaga chungangae</name>
    <dbReference type="NCBI Taxonomy" id="2821488"/>
    <lineage>
        <taxon>Bacteria</taxon>
        <taxon>Pseudomonadati</taxon>
        <taxon>Bacteroidota</taxon>
        <taxon>Chitinophagia</taxon>
        <taxon>Chitinophagales</taxon>
        <taxon>Chitinophagaceae</taxon>
        <taxon>Chitinophaga</taxon>
    </lineage>
</organism>
<evidence type="ECO:0000313" key="4">
    <source>
        <dbReference type="EMBL" id="MBO9154524.1"/>
    </source>
</evidence>
<comment type="caution">
    <text evidence="4">The sequence shown here is derived from an EMBL/GenBank/DDBJ whole genome shotgun (WGS) entry which is preliminary data.</text>
</comment>
<evidence type="ECO:0000256" key="1">
    <source>
        <dbReference type="SAM" id="SignalP"/>
    </source>
</evidence>
<dbReference type="Gene3D" id="2.60.40.1120">
    <property type="entry name" value="Carboxypeptidase-like, regulatory domain"/>
    <property type="match status" value="1"/>
</dbReference>
<evidence type="ECO:0000313" key="5">
    <source>
        <dbReference type="Proteomes" id="UP000679126"/>
    </source>
</evidence>
<dbReference type="Pfam" id="PF18003">
    <property type="entry name" value="DUF3823_C"/>
    <property type="match status" value="1"/>
</dbReference>
<dbReference type="InterPro" id="IPR024278">
    <property type="entry name" value="DUF3823_N"/>
</dbReference>
<evidence type="ECO:0000259" key="2">
    <source>
        <dbReference type="Pfam" id="PF12866"/>
    </source>
</evidence>
<gene>
    <name evidence="4" type="ORF">J7I43_20030</name>
</gene>
<keyword evidence="1" id="KW-0732">Signal</keyword>
<proteinExistence type="predicted"/>
<dbReference type="EMBL" id="JAGHKP010000004">
    <property type="protein sequence ID" value="MBO9154524.1"/>
    <property type="molecule type" value="Genomic_DNA"/>
</dbReference>
<dbReference type="PROSITE" id="PS51257">
    <property type="entry name" value="PROKAR_LIPOPROTEIN"/>
    <property type="match status" value="1"/>
</dbReference>